<dbReference type="OrthoDB" id="3774868at2759"/>
<dbReference type="EMBL" id="ML987193">
    <property type="protein sequence ID" value="KAF2250696.1"/>
    <property type="molecule type" value="Genomic_DNA"/>
</dbReference>
<keyword evidence="3" id="KW-1185">Reference proteome</keyword>
<feature type="transmembrane region" description="Helical" evidence="1">
    <location>
        <begin position="220"/>
        <end position="240"/>
    </location>
</feature>
<evidence type="ECO:0000313" key="3">
    <source>
        <dbReference type="Proteomes" id="UP000800094"/>
    </source>
</evidence>
<keyword evidence="1" id="KW-0472">Membrane</keyword>
<accession>A0A6A6IJZ9</accession>
<dbReference type="Proteomes" id="UP000800094">
    <property type="component" value="Unassembled WGS sequence"/>
</dbReference>
<evidence type="ECO:0000256" key="1">
    <source>
        <dbReference type="SAM" id="Phobius"/>
    </source>
</evidence>
<dbReference type="GeneID" id="54574681"/>
<keyword evidence="1" id="KW-1133">Transmembrane helix</keyword>
<evidence type="ECO:0000313" key="2">
    <source>
        <dbReference type="EMBL" id="KAF2250696.1"/>
    </source>
</evidence>
<name>A0A6A6IJZ9_9PLEO</name>
<keyword evidence="1" id="KW-0812">Transmembrane</keyword>
<proteinExistence type="predicted"/>
<feature type="transmembrane region" description="Helical" evidence="1">
    <location>
        <begin position="122"/>
        <end position="140"/>
    </location>
</feature>
<feature type="transmembrane region" description="Helical" evidence="1">
    <location>
        <begin position="252"/>
        <end position="272"/>
    </location>
</feature>
<gene>
    <name evidence="2" type="ORF">BU26DRAFT_268784</name>
</gene>
<sequence>MATLGHDNLPTLENSQPISLETPKIWASAALTTPVDDDIYDCSCCDGFSALDEAASAIADLKREERGSNFYRDVLASIRERNSGEIRRHSRDASEIGNSSETWLPWPFDRVVKSSGIRIGKMTRCFAILAAVSMIMPAAAMDHELVPVGASAVTAAAAAAGAAAANVVDPNHIPTVAAGTCTGILFLCVGYLTGAARSLLGPLMGITSVLWFIMRNDAAIKPGLSWMIFGAWSIVTLTYLSLQCLRVTYHKVYMLMVTGFAGICLCVVALVQKSSIKGGIVTAIPPCASFAAYAVAFCFPDRPRRPQLPIVEHESY</sequence>
<dbReference type="AlphaFoldDB" id="A0A6A6IJZ9"/>
<feature type="transmembrane region" description="Helical" evidence="1">
    <location>
        <begin position="278"/>
        <end position="299"/>
    </location>
</feature>
<protein>
    <recommendedName>
        <fullName evidence="4">DUF4203 domain-containing protein</fullName>
    </recommendedName>
</protein>
<organism evidence="2 3">
    <name type="scientific">Trematosphaeria pertusa</name>
    <dbReference type="NCBI Taxonomy" id="390896"/>
    <lineage>
        <taxon>Eukaryota</taxon>
        <taxon>Fungi</taxon>
        <taxon>Dikarya</taxon>
        <taxon>Ascomycota</taxon>
        <taxon>Pezizomycotina</taxon>
        <taxon>Dothideomycetes</taxon>
        <taxon>Pleosporomycetidae</taxon>
        <taxon>Pleosporales</taxon>
        <taxon>Massarineae</taxon>
        <taxon>Trematosphaeriaceae</taxon>
        <taxon>Trematosphaeria</taxon>
    </lineage>
</organism>
<dbReference type="RefSeq" id="XP_033685700.1">
    <property type="nucleotide sequence ID" value="XM_033821351.1"/>
</dbReference>
<evidence type="ECO:0008006" key="4">
    <source>
        <dbReference type="Google" id="ProtNLM"/>
    </source>
</evidence>
<feature type="transmembrane region" description="Helical" evidence="1">
    <location>
        <begin position="175"/>
        <end position="200"/>
    </location>
</feature>
<feature type="transmembrane region" description="Helical" evidence="1">
    <location>
        <begin position="146"/>
        <end position="168"/>
    </location>
</feature>
<reference evidence="2" key="1">
    <citation type="journal article" date="2020" name="Stud. Mycol.">
        <title>101 Dothideomycetes genomes: a test case for predicting lifestyles and emergence of pathogens.</title>
        <authorList>
            <person name="Haridas S."/>
            <person name="Albert R."/>
            <person name="Binder M."/>
            <person name="Bloem J."/>
            <person name="Labutti K."/>
            <person name="Salamov A."/>
            <person name="Andreopoulos B."/>
            <person name="Baker S."/>
            <person name="Barry K."/>
            <person name="Bills G."/>
            <person name="Bluhm B."/>
            <person name="Cannon C."/>
            <person name="Castanera R."/>
            <person name="Culley D."/>
            <person name="Daum C."/>
            <person name="Ezra D."/>
            <person name="Gonzalez J."/>
            <person name="Henrissat B."/>
            <person name="Kuo A."/>
            <person name="Liang C."/>
            <person name="Lipzen A."/>
            <person name="Lutzoni F."/>
            <person name="Magnuson J."/>
            <person name="Mondo S."/>
            <person name="Nolan M."/>
            <person name="Ohm R."/>
            <person name="Pangilinan J."/>
            <person name="Park H.-J."/>
            <person name="Ramirez L."/>
            <person name="Alfaro M."/>
            <person name="Sun H."/>
            <person name="Tritt A."/>
            <person name="Yoshinaga Y."/>
            <person name="Zwiers L.-H."/>
            <person name="Turgeon B."/>
            <person name="Goodwin S."/>
            <person name="Spatafora J."/>
            <person name="Crous P."/>
            <person name="Grigoriev I."/>
        </authorList>
    </citation>
    <scope>NUCLEOTIDE SEQUENCE</scope>
    <source>
        <strain evidence="2">CBS 122368</strain>
    </source>
</reference>